<dbReference type="EMBL" id="BARV01006568">
    <property type="protein sequence ID" value="GAI14611.1"/>
    <property type="molecule type" value="Genomic_DNA"/>
</dbReference>
<dbReference type="Pfam" id="PF02775">
    <property type="entry name" value="TPP_enzyme_C"/>
    <property type="match status" value="1"/>
</dbReference>
<protein>
    <recommendedName>
        <fullName evidence="1">Thiamine pyrophosphate enzyme TPP-binding domain-containing protein</fullName>
    </recommendedName>
</protein>
<dbReference type="Gene3D" id="3.40.50.970">
    <property type="match status" value="1"/>
</dbReference>
<accession>X1M943</accession>
<gene>
    <name evidence="2" type="ORF">S06H3_13449</name>
</gene>
<dbReference type="InterPro" id="IPR011766">
    <property type="entry name" value="TPP_enzyme_TPP-bd"/>
</dbReference>
<dbReference type="AlphaFoldDB" id="X1M943"/>
<dbReference type="SUPFAM" id="SSF52518">
    <property type="entry name" value="Thiamin diphosphate-binding fold (THDP-binding)"/>
    <property type="match status" value="1"/>
</dbReference>
<dbReference type="InterPro" id="IPR029061">
    <property type="entry name" value="THDP-binding"/>
</dbReference>
<evidence type="ECO:0000259" key="1">
    <source>
        <dbReference type="Pfam" id="PF02775"/>
    </source>
</evidence>
<comment type="caution">
    <text evidence="2">The sequence shown here is derived from an EMBL/GenBank/DDBJ whole genome shotgun (WGS) entry which is preliminary data.</text>
</comment>
<evidence type="ECO:0000313" key="2">
    <source>
        <dbReference type="EMBL" id="GAI14611.1"/>
    </source>
</evidence>
<proteinExistence type="predicted"/>
<name>X1M943_9ZZZZ</name>
<dbReference type="GO" id="GO:0003824">
    <property type="term" value="F:catalytic activity"/>
    <property type="evidence" value="ECO:0007669"/>
    <property type="project" value="InterPro"/>
</dbReference>
<feature type="non-terminal residue" evidence="2">
    <location>
        <position position="1"/>
    </location>
</feature>
<organism evidence="2">
    <name type="scientific">marine sediment metagenome</name>
    <dbReference type="NCBI Taxonomy" id="412755"/>
    <lineage>
        <taxon>unclassified sequences</taxon>
        <taxon>metagenomes</taxon>
        <taxon>ecological metagenomes</taxon>
    </lineage>
</organism>
<feature type="domain" description="Thiamine pyrophosphate enzyme TPP-binding" evidence="1">
    <location>
        <begin position="7"/>
        <end position="105"/>
    </location>
</feature>
<dbReference type="GO" id="GO:0030976">
    <property type="term" value="F:thiamine pyrophosphate binding"/>
    <property type="evidence" value="ECO:0007669"/>
    <property type="project" value="InterPro"/>
</dbReference>
<sequence length="108" mass="11858">FIFGSPIPALWASNVYHAPFLCIVFNNRSYNVPRGAIRGVYGEQSFSEKTGHWVGVDIDPPPDYALIGRACGAYGQTVEDPAELRAVLKNALEQVRQGKPAVVDVRLK</sequence>
<reference evidence="2" key="1">
    <citation type="journal article" date="2014" name="Front. Microbiol.">
        <title>High frequency of phylogenetically diverse reductive dehalogenase-homologous genes in deep subseafloor sedimentary metagenomes.</title>
        <authorList>
            <person name="Kawai M."/>
            <person name="Futagami T."/>
            <person name="Toyoda A."/>
            <person name="Takaki Y."/>
            <person name="Nishi S."/>
            <person name="Hori S."/>
            <person name="Arai W."/>
            <person name="Tsubouchi T."/>
            <person name="Morono Y."/>
            <person name="Uchiyama I."/>
            <person name="Ito T."/>
            <person name="Fujiyama A."/>
            <person name="Inagaki F."/>
            <person name="Takami H."/>
        </authorList>
    </citation>
    <scope>NUCLEOTIDE SEQUENCE</scope>
    <source>
        <strain evidence="2">Expedition CK06-06</strain>
    </source>
</reference>